<feature type="repeat" description="TPR" evidence="3">
    <location>
        <begin position="277"/>
        <end position="310"/>
    </location>
</feature>
<feature type="signal peptide" evidence="4">
    <location>
        <begin position="1"/>
        <end position="20"/>
    </location>
</feature>
<evidence type="ECO:0000313" key="5">
    <source>
        <dbReference type="EMBL" id="MDG4946485.1"/>
    </source>
</evidence>
<feature type="chain" id="PRO_5040897830" evidence="4">
    <location>
        <begin position="21"/>
        <end position="384"/>
    </location>
</feature>
<dbReference type="GO" id="GO:0006620">
    <property type="term" value="P:post-translational protein targeting to endoplasmic reticulum membrane"/>
    <property type="evidence" value="ECO:0007669"/>
    <property type="project" value="TreeGrafter"/>
</dbReference>
<dbReference type="GO" id="GO:0072380">
    <property type="term" value="C:TRC complex"/>
    <property type="evidence" value="ECO:0007669"/>
    <property type="project" value="TreeGrafter"/>
</dbReference>
<sequence length="384" mass="44043">MNKFFLLIFSLLFSNLFAQTAEQNLLYIVDSIHILDRPQEQISQLHPEYINNIAVVKDKQMKEQEGYDNVDGILYVFTKAYVQRADSLKQIPSTKNMILNDGKWYLRNHDQAYTGRFIDYYITGQKQGEGYLQQGKVNGKRMMYYKNGGISDIVHYKNAVLNGEEKRFYENGTLLQKGNFTNGVKTGIWEMYHINGVLKQKSNFNTNGNLEGESISFYSTGKQKAKVNYKDGAYQKDQKIDETFALYNEGQELYSQSKFKAAIKKYSEALKIDNNWAEGYFARATAKVNNLDFDEAIEDYNKAIVIEPLYTEAYANRAFASIGKHENNNSRKLSDSKEMTVQLAKNTKLPVASAKKVCSDLNKAIELGDDNLMVFEALEQYCKN</sequence>
<evidence type="ECO:0000256" key="2">
    <source>
        <dbReference type="ARBA" id="ARBA00022803"/>
    </source>
</evidence>
<dbReference type="Gene3D" id="3.90.930.1">
    <property type="match status" value="1"/>
</dbReference>
<dbReference type="InterPro" id="IPR047150">
    <property type="entry name" value="SGT"/>
</dbReference>
<evidence type="ECO:0000313" key="6">
    <source>
        <dbReference type="Proteomes" id="UP001152599"/>
    </source>
</evidence>
<gene>
    <name evidence="5" type="ORF">NMK71_08670</name>
</gene>
<keyword evidence="6" id="KW-1185">Reference proteome</keyword>
<keyword evidence="1" id="KW-0677">Repeat</keyword>
<dbReference type="PROSITE" id="PS50005">
    <property type="entry name" value="TPR"/>
    <property type="match status" value="2"/>
</dbReference>
<dbReference type="PANTHER" id="PTHR45831:SF2">
    <property type="entry name" value="LD24721P"/>
    <property type="match status" value="1"/>
</dbReference>
<name>A0A9X4RW26_9FLAO</name>
<dbReference type="Gene3D" id="1.25.40.10">
    <property type="entry name" value="Tetratricopeptide repeat domain"/>
    <property type="match status" value="1"/>
</dbReference>
<dbReference type="SUPFAM" id="SSF48452">
    <property type="entry name" value="TPR-like"/>
    <property type="match status" value="1"/>
</dbReference>
<dbReference type="RefSeq" id="WP_304420882.1">
    <property type="nucleotide sequence ID" value="NZ_JANCMU010000005.1"/>
</dbReference>
<organism evidence="5 6">
    <name type="scientific">Profundicola chukchiensis</name>
    <dbReference type="NCBI Taxonomy" id="2961959"/>
    <lineage>
        <taxon>Bacteria</taxon>
        <taxon>Pseudomonadati</taxon>
        <taxon>Bacteroidota</taxon>
        <taxon>Flavobacteriia</taxon>
        <taxon>Flavobacteriales</taxon>
        <taxon>Weeksellaceae</taxon>
        <taxon>Profundicola</taxon>
    </lineage>
</organism>
<dbReference type="Pfam" id="PF07661">
    <property type="entry name" value="MORN_2"/>
    <property type="match status" value="4"/>
</dbReference>
<reference evidence="5" key="1">
    <citation type="submission" date="2022-07" db="EMBL/GenBank/DDBJ databases">
        <title>Description and genome-wide analysis of Profundicola chukchiensis gen. nov., sp. nov., marine bacteria isolated from bottom sediments of the Chukchi Sea.</title>
        <authorList>
            <person name="Romanenko L."/>
            <person name="Otstavnykh N."/>
            <person name="Kurilenko V."/>
            <person name="Eremeev V."/>
            <person name="Velansky P."/>
            <person name="Mikhailov V."/>
            <person name="Isaeva M."/>
        </authorList>
    </citation>
    <scope>NUCLEOTIDE SEQUENCE</scope>
    <source>
        <strain evidence="5">KMM 9713</strain>
    </source>
</reference>
<dbReference type="EMBL" id="JANCMU010000005">
    <property type="protein sequence ID" value="MDG4946485.1"/>
    <property type="molecule type" value="Genomic_DNA"/>
</dbReference>
<evidence type="ECO:0000256" key="4">
    <source>
        <dbReference type="SAM" id="SignalP"/>
    </source>
</evidence>
<protein>
    <submittedName>
        <fullName evidence="5">Tetratricopeptide repeat protein</fullName>
    </submittedName>
</protein>
<dbReference type="Proteomes" id="UP001152599">
    <property type="component" value="Unassembled WGS sequence"/>
</dbReference>
<dbReference type="InterPro" id="IPR011652">
    <property type="entry name" value="MORN_2"/>
</dbReference>
<evidence type="ECO:0000256" key="3">
    <source>
        <dbReference type="PROSITE-ProRule" id="PRU00339"/>
    </source>
</evidence>
<dbReference type="AlphaFoldDB" id="A0A9X4RW26"/>
<dbReference type="PANTHER" id="PTHR45831">
    <property type="entry name" value="LD24721P"/>
    <property type="match status" value="1"/>
</dbReference>
<dbReference type="GO" id="GO:0060090">
    <property type="term" value="F:molecular adaptor activity"/>
    <property type="evidence" value="ECO:0007669"/>
    <property type="project" value="TreeGrafter"/>
</dbReference>
<dbReference type="SMART" id="SM00028">
    <property type="entry name" value="TPR"/>
    <property type="match status" value="2"/>
</dbReference>
<comment type="caution">
    <text evidence="5">The sequence shown here is derived from an EMBL/GenBank/DDBJ whole genome shotgun (WGS) entry which is preliminary data.</text>
</comment>
<dbReference type="InterPro" id="IPR011990">
    <property type="entry name" value="TPR-like_helical_dom_sf"/>
</dbReference>
<keyword evidence="2 3" id="KW-0802">TPR repeat</keyword>
<evidence type="ECO:0000256" key="1">
    <source>
        <dbReference type="ARBA" id="ARBA00022737"/>
    </source>
</evidence>
<feature type="repeat" description="TPR" evidence="3">
    <location>
        <begin position="243"/>
        <end position="276"/>
    </location>
</feature>
<dbReference type="SUPFAM" id="SSF82185">
    <property type="entry name" value="Histone H3 K4-specific methyltransferase SET7/9 N-terminal domain"/>
    <property type="match status" value="1"/>
</dbReference>
<accession>A0A9X4RW26</accession>
<proteinExistence type="predicted"/>
<dbReference type="InterPro" id="IPR019734">
    <property type="entry name" value="TPR_rpt"/>
</dbReference>
<dbReference type="GO" id="GO:0016020">
    <property type="term" value="C:membrane"/>
    <property type="evidence" value="ECO:0007669"/>
    <property type="project" value="TreeGrafter"/>
</dbReference>
<dbReference type="Pfam" id="PF13414">
    <property type="entry name" value="TPR_11"/>
    <property type="match status" value="1"/>
</dbReference>
<keyword evidence="4" id="KW-0732">Signal</keyword>